<dbReference type="AlphaFoldDB" id="A0A4U9FIA2"/>
<proteinExistence type="predicted"/>
<sequence>MSSSRSEDSYSDTLAQFEEEWANYNQNCLELKVLFNKERSYLRRNHNNFAKYVKKTVAKTFLMVNEAETLIDKAKSPHSLKRLYHKINQSGKQQKELGILMKKLKENDEKVKEQTDKIRHESKNKTAPGDEGPSPFEVFLGKTIPFTEPYDEDLCNFETID</sequence>
<evidence type="ECO:0000313" key="4">
    <source>
        <dbReference type="Proteomes" id="UP000746612"/>
    </source>
</evidence>
<dbReference type="EMBL" id="CAJPIJ010000129">
    <property type="protein sequence ID" value="CAG1982889.1"/>
    <property type="molecule type" value="Genomic_DNA"/>
</dbReference>
<evidence type="ECO:0000313" key="3">
    <source>
        <dbReference type="EMBL" id="VIO52189.1"/>
    </source>
</evidence>
<evidence type="ECO:0000313" key="2">
    <source>
        <dbReference type="EMBL" id="CAG1982889.1"/>
    </source>
</evidence>
<dbReference type="EMBL" id="CAAKMV010000022">
    <property type="protein sequence ID" value="VIO52189.1"/>
    <property type="molecule type" value="Genomic_DNA"/>
</dbReference>
<accession>A0A4U9FIA2</accession>
<reference evidence="2" key="2">
    <citation type="submission" date="2021-03" db="EMBL/GenBank/DDBJ databases">
        <authorList>
            <person name="Alouane T."/>
            <person name="Langin T."/>
            <person name="Bonhomme L."/>
        </authorList>
    </citation>
    <scope>NUCLEOTIDE SEQUENCE</scope>
    <source>
        <strain evidence="2">MDC_Fg202</strain>
    </source>
</reference>
<name>A0A4U9FIA2_GIBZA</name>
<feature type="region of interest" description="Disordered" evidence="1">
    <location>
        <begin position="105"/>
        <end position="138"/>
    </location>
</feature>
<dbReference type="Proteomes" id="UP000746612">
    <property type="component" value="Unassembled WGS sequence"/>
</dbReference>
<evidence type="ECO:0000256" key="1">
    <source>
        <dbReference type="SAM" id="MobiDB-lite"/>
    </source>
</evidence>
<protein>
    <submittedName>
        <fullName evidence="2">Uncharacterized protein</fullName>
    </submittedName>
</protein>
<feature type="compositionally biased region" description="Basic and acidic residues" evidence="1">
    <location>
        <begin position="105"/>
        <end position="124"/>
    </location>
</feature>
<organism evidence="2 4">
    <name type="scientific">Gibberella zeae</name>
    <name type="common">Wheat head blight fungus</name>
    <name type="synonym">Fusarium graminearum</name>
    <dbReference type="NCBI Taxonomy" id="5518"/>
    <lineage>
        <taxon>Eukaryota</taxon>
        <taxon>Fungi</taxon>
        <taxon>Dikarya</taxon>
        <taxon>Ascomycota</taxon>
        <taxon>Pezizomycotina</taxon>
        <taxon>Sordariomycetes</taxon>
        <taxon>Hypocreomycetidae</taxon>
        <taxon>Hypocreales</taxon>
        <taxon>Nectriaceae</taxon>
        <taxon>Fusarium</taxon>
    </lineage>
</organism>
<reference evidence="3" key="1">
    <citation type="submission" date="2019-04" db="EMBL/GenBank/DDBJ databases">
        <authorList>
            <person name="Melise S."/>
            <person name="Noan J."/>
            <person name="Okalmin O."/>
        </authorList>
    </citation>
    <scope>NUCLEOTIDE SEQUENCE</scope>
    <source>
        <strain evidence="3">FN9</strain>
    </source>
</reference>
<gene>
    <name evidence="3" type="ORF">FUG_LOCUS18614</name>
    <name evidence="2" type="ORF">MDCFG202_LOCUS232218</name>
</gene>